<name>A0A7R9LYE4_9ACAR</name>
<dbReference type="Proteomes" id="UP000759131">
    <property type="component" value="Unassembled WGS sequence"/>
</dbReference>
<evidence type="ECO:0000313" key="2">
    <source>
        <dbReference type="EMBL" id="CAD7650118.1"/>
    </source>
</evidence>
<dbReference type="PROSITE" id="PS50835">
    <property type="entry name" value="IG_LIKE"/>
    <property type="match status" value="1"/>
</dbReference>
<feature type="non-terminal residue" evidence="2">
    <location>
        <position position="1"/>
    </location>
</feature>
<dbReference type="EMBL" id="CAJPIZ010050431">
    <property type="protein sequence ID" value="CAG2122762.1"/>
    <property type="molecule type" value="Genomic_DNA"/>
</dbReference>
<dbReference type="Gene3D" id="2.60.40.10">
    <property type="entry name" value="Immunoglobulins"/>
    <property type="match status" value="1"/>
</dbReference>
<dbReference type="SUPFAM" id="SSF48726">
    <property type="entry name" value="Immunoglobulin"/>
    <property type="match status" value="1"/>
</dbReference>
<accession>A0A7R9LYE4</accession>
<gene>
    <name evidence="2" type="ORF">OSB1V03_LOCUS22707</name>
</gene>
<protein>
    <recommendedName>
        <fullName evidence="1">Ig-like domain-containing protein</fullName>
    </recommendedName>
</protein>
<dbReference type="PANTHER" id="PTHR23278">
    <property type="entry name" value="SIDESTEP PROTEIN"/>
    <property type="match status" value="1"/>
</dbReference>
<evidence type="ECO:0000313" key="3">
    <source>
        <dbReference type="Proteomes" id="UP000759131"/>
    </source>
</evidence>
<keyword evidence="3" id="KW-1185">Reference proteome</keyword>
<organism evidence="2">
    <name type="scientific">Medioppia subpectinata</name>
    <dbReference type="NCBI Taxonomy" id="1979941"/>
    <lineage>
        <taxon>Eukaryota</taxon>
        <taxon>Metazoa</taxon>
        <taxon>Ecdysozoa</taxon>
        <taxon>Arthropoda</taxon>
        <taxon>Chelicerata</taxon>
        <taxon>Arachnida</taxon>
        <taxon>Acari</taxon>
        <taxon>Acariformes</taxon>
        <taxon>Sarcoptiformes</taxon>
        <taxon>Oribatida</taxon>
        <taxon>Brachypylina</taxon>
        <taxon>Oppioidea</taxon>
        <taxon>Oppiidae</taxon>
        <taxon>Medioppia</taxon>
    </lineage>
</organism>
<dbReference type="InterPro" id="IPR036179">
    <property type="entry name" value="Ig-like_dom_sf"/>
</dbReference>
<dbReference type="EMBL" id="OC905006">
    <property type="protein sequence ID" value="CAD7650118.1"/>
    <property type="molecule type" value="Genomic_DNA"/>
</dbReference>
<evidence type="ECO:0000259" key="1">
    <source>
        <dbReference type="PROSITE" id="PS50835"/>
    </source>
</evidence>
<dbReference type="OrthoDB" id="6434226at2759"/>
<dbReference type="AlphaFoldDB" id="A0A7R9LYE4"/>
<reference evidence="2" key="1">
    <citation type="submission" date="2020-11" db="EMBL/GenBank/DDBJ databases">
        <authorList>
            <person name="Tran Van P."/>
        </authorList>
    </citation>
    <scope>NUCLEOTIDE SEQUENCE</scope>
</reference>
<dbReference type="InterPro" id="IPR007110">
    <property type="entry name" value="Ig-like_dom"/>
</dbReference>
<dbReference type="PANTHER" id="PTHR23278:SF19">
    <property type="entry name" value="OBSCURIN"/>
    <property type="match status" value="1"/>
</dbReference>
<dbReference type="InterPro" id="IPR013783">
    <property type="entry name" value="Ig-like_fold"/>
</dbReference>
<feature type="non-terminal residue" evidence="2">
    <location>
        <position position="155"/>
    </location>
</feature>
<sequence length="155" mass="17110">GIGLGETAKILCDVDARPQQIFFQWSFNDTVNPDLKYLSEGQRSSLSYTPKTRDDFGFVSCRGRNVVGTQQTPCVYTIIPAGKPETVVKCDSSNIGFTSFTVNCLPGYDGGLRQTFGLEVYEKIDEKLVLNLTNSLVSSFELSALQSDTNYNIKV</sequence>
<feature type="domain" description="Ig-like" evidence="1">
    <location>
        <begin position="1"/>
        <end position="77"/>
    </location>
</feature>
<proteinExistence type="predicted"/>